<feature type="domain" description="CHAT" evidence="1">
    <location>
        <begin position="98"/>
        <end position="176"/>
    </location>
</feature>
<accession>A0AAN8MTL9</accession>
<gene>
    <name evidence="2" type="ORF">TWF718_006526</name>
</gene>
<evidence type="ECO:0000259" key="1">
    <source>
        <dbReference type="Pfam" id="PF12770"/>
    </source>
</evidence>
<evidence type="ECO:0000313" key="2">
    <source>
        <dbReference type="EMBL" id="KAK6348739.1"/>
    </source>
</evidence>
<evidence type="ECO:0000313" key="3">
    <source>
        <dbReference type="Proteomes" id="UP001313282"/>
    </source>
</evidence>
<dbReference type="InterPro" id="IPR024983">
    <property type="entry name" value="CHAT_dom"/>
</dbReference>
<dbReference type="EMBL" id="JAVHNR010000003">
    <property type="protein sequence ID" value="KAK6348739.1"/>
    <property type="molecule type" value="Genomic_DNA"/>
</dbReference>
<dbReference type="AlphaFoldDB" id="A0AAN8MTL9"/>
<reference evidence="2 3" key="1">
    <citation type="submission" date="2019-10" db="EMBL/GenBank/DDBJ databases">
        <authorList>
            <person name="Palmer J.M."/>
        </authorList>
    </citation>
    <scope>NUCLEOTIDE SEQUENCE [LARGE SCALE GENOMIC DNA]</scope>
    <source>
        <strain evidence="2 3">TWF718</strain>
    </source>
</reference>
<proteinExistence type="predicted"/>
<dbReference type="Proteomes" id="UP001313282">
    <property type="component" value="Unassembled WGS sequence"/>
</dbReference>
<sequence>MRDLSTQPRSLTDRYILSELRRNRLESNVITVVNVRAGGFRGETLQEQIIFSVIPDDDKCLATTLSNALPGRIKARIIPFKVCLNERQGFPLSSEPQKSPSDRYILLRPDKKPDKELTMDDFTEVKHPRVQLVFLSACSMMEILAEHLTGEVIRVVHAFQLAWYLHVVGTLWKAENKTIPGACSKNLLGGDSKSASQFSLSFTSGDSVADVRLLAQGRLLRGR</sequence>
<name>A0AAN8MTL9_9PEZI</name>
<organism evidence="2 3">
    <name type="scientific">Orbilia javanica</name>
    <dbReference type="NCBI Taxonomy" id="47235"/>
    <lineage>
        <taxon>Eukaryota</taxon>
        <taxon>Fungi</taxon>
        <taxon>Dikarya</taxon>
        <taxon>Ascomycota</taxon>
        <taxon>Pezizomycotina</taxon>
        <taxon>Orbiliomycetes</taxon>
        <taxon>Orbiliales</taxon>
        <taxon>Orbiliaceae</taxon>
        <taxon>Orbilia</taxon>
    </lineage>
</organism>
<dbReference type="Pfam" id="PF12770">
    <property type="entry name" value="CHAT"/>
    <property type="match status" value="1"/>
</dbReference>
<keyword evidence="3" id="KW-1185">Reference proteome</keyword>
<comment type="caution">
    <text evidence="2">The sequence shown here is derived from an EMBL/GenBank/DDBJ whole genome shotgun (WGS) entry which is preliminary data.</text>
</comment>
<protein>
    <recommendedName>
        <fullName evidence="1">CHAT domain-containing protein</fullName>
    </recommendedName>
</protein>